<feature type="region of interest" description="Disordered" evidence="1">
    <location>
        <begin position="643"/>
        <end position="683"/>
    </location>
</feature>
<organism evidence="2 3">
    <name type="scientific">Chlamydomonas schloesseri</name>
    <dbReference type="NCBI Taxonomy" id="2026947"/>
    <lineage>
        <taxon>Eukaryota</taxon>
        <taxon>Viridiplantae</taxon>
        <taxon>Chlorophyta</taxon>
        <taxon>core chlorophytes</taxon>
        <taxon>Chlorophyceae</taxon>
        <taxon>CS clade</taxon>
        <taxon>Chlamydomonadales</taxon>
        <taxon>Chlamydomonadaceae</taxon>
        <taxon>Chlamydomonas</taxon>
    </lineage>
</organism>
<accession>A0A835W008</accession>
<feature type="compositionally biased region" description="Low complexity" evidence="1">
    <location>
        <begin position="198"/>
        <end position="216"/>
    </location>
</feature>
<feature type="compositionally biased region" description="Low complexity" evidence="1">
    <location>
        <begin position="919"/>
        <end position="933"/>
    </location>
</feature>
<protein>
    <submittedName>
        <fullName evidence="2">Uncharacterized protein</fullName>
    </submittedName>
</protein>
<feature type="region of interest" description="Disordered" evidence="1">
    <location>
        <begin position="90"/>
        <end position="126"/>
    </location>
</feature>
<gene>
    <name evidence="2" type="ORF">HYH02_013172</name>
</gene>
<comment type="caution">
    <text evidence="2">The sequence shown here is derived from an EMBL/GenBank/DDBJ whole genome shotgun (WGS) entry which is preliminary data.</text>
</comment>
<feature type="compositionally biased region" description="Low complexity" evidence="1">
    <location>
        <begin position="663"/>
        <end position="683"/>
    </location>
</feature>
<feature type="compositionally biased region" description="Low complexity" evidence="1">
    <location>
        <begin position="966"/>
        <end position="988"/>
    </location>
</feature>
<dbReference type="Proteomes" id="UP000613740">
    <property type="component" value="Unassembled WGS sequence"/>
</dbReference>
<feature type="compositionally biased region" description="Low complexity" evidence="1">
    <location>
        <begin position="710"/>
        <end position="727"/>
    </location>
</feature>
<feature type="compositionally biased region" description="Low complexity" evidence="1">
    <location>
        <begin position="813"/>
        <end position="824"/>
    </location>
</feature>
<evidence type="ECO:0000313" key="2">
    <source>
        <dbReference type="EMBL" id="KAG2431954.1"/>
    </source>
</evidence>
<dbReference type="OrthoDB" id="10682204at2759"/>
<keyword evidence="3" id="KW-1185">Reference proteome</keyword>
<proteinExistence type="predicted"/>
<feature type="region of interest" description="Disordered" evidence="1">
    <location>
        <begin position="758"/>
        <end position="829"/>
    </location>
</feature>
<feature type="compositionally biased region" description="Pro residues" evidence="1">
    <location>
        <begin position="989"/>
        <end position="1000"/>
    </location>
</feature>
<feature type="compositionally biased region" description="Low complexity" evidence="1">
    <location>
        <begin position="96"/>
        <end position="126"/>
    </location>
</feature>
<feature type="region of interest" description="Disordered" evidence="1">
    <location>
        <begin position="254"/>
        <end position="273"/>
    </location>
</feature>
<feature type="compositionally biased region" description="Gly residues" evidence="1">
    <location>
        <begin position="181"/>
        <end position="197"/>
    </location>
</feature>
<feature type="region of interest" description="Disordered" evidence="1">
    <location>
        <begin position="157"/>
        <end position="227"/>
    </location>
</feature>
<feature type="region of interest" description="Disordered" evidence="1">
    <location>
        <begin position="916"/>
        <end position="1000"/>
    </location>
</feature>
<sequence length="1000" mass="98366">MLDAGFAGEGDGWHGDPRQLRRPRLPATITIKTQAPHRFGSVLLAPAPGGPGPRTVAATSLSGSSSSSSSSPPAAVQYASGPKRITFADARGGGAPAAPTASVDAASGCNSSGGSSSLGASRAPRAPSSVVVLMDRVSEDRVAAVLNAGVTAALSPRARTSAAHGYGPGRGHHFGGREPPRGGGGWGNGGGGGGGGASSSSALHPPHSPRSSASVAGMMPSSPCSGVAWTRRPSLECADASLVLSPTPLASGIAGAPAAKRTGSATGGDGGAAQLQHRATGAAAQGAMPQPASAEILSGDFSPITTPCTPRSVVSGRAATASMAMGKRGSAAGSVVSSVCASPPRAVLCGPSGPRPATTCCSSSVSNAAATAAPASSSRSACSSPLLSHLASPLPSACSSPVPAFTVVRRRSIDPQLSIVGGRASRAGSGTFGDSGSSPAAAVTSPARAACSGEASGGSGNKTEHGACDDDGPGGAACRGDVCVGADDELEFKATEVPAMTATSSGAEIAAPTTAAGSSCRSAPLPHIITRPTDAYLQQHLQNWQHSHPPHQPLPFRPQSRAATLNVLPLSSDDYLGGHHEAASSAAVPAGRPHLQPHTTPQVHGHGLIRACLDTLPDRSATGASGAQLSTASAPQIESLPSLRLSSLGSGSGPAQVGGTVAGRLGELSSSGGDSGGEFARAAARARRNSAPYPASCTCGSGGGGNCSANTPTGRVSSSSSSSSSSSGYTSPAPSHWPSGTDGVHAMVWENVAAVGGAASGRTSPAPTSLLVNKLQPHHHPHPDSQMQRRRPSDHDDGGDVSASSGVCHNHQKQQQPQQRRSQSGAGGQQVHVIGPVASLAVAAATEAAAVSRMTRVMRAESRKGPADQDWTLEPEAVAEHAARVLGAASAHEVAAAAASTAAFGRGHCVRLHGHAHEPASASAPALAPLMSSGDGDGGANTDHGGMALVGAEATGGPSEEAQQRSSHSSGEGAAEATTTNKATAAEPRPAPLPAPLPHL</sequence>
<name>A0A835W008_9CHLO</name>
<dbReference type="AlphaFoldDB" id="A0A835W008"/>
<feature type="region of interest" description="Disordered" evidence="1">
    <location>
        <begin position="710"/>
        <end position="742"/>
    </location>
</feature>
<feature type="region of interest" description="Disordered" evidence="1">
    <location>
        <begin position="41"/>
        <end position="77"/>
    </location>
</feature>
<evidence type="ECO:0000256" key="1">
    <source>
        <dbReference type="SAM" id="MobiDB-lite"/>
    </source>
</evidence>
<feature type="compositionally biased region" description="Low complexity" evidence="1">
    <location>
        <begin position="41"/>
        <end position="71"/>
    </location>
</feature>
<evidence type="ECO:0000313" key="3">
    <source>
        <dbReference type="Proteomes" id="UP000613740"/>
    </source>
</evidence>
<reference evidence="2" key="1">
    <citation type="journal article" date="2020" name="bioRxiv">
        <title>Comparative genomics of Chlamydomonas.</title>
        <authorList>
            <person name="Craig R.J."/>
            <person name="Hasan A.R."/>
            <person name="Ness R.W."/>
            <person name="Keightley P.D."/>
        </authorList>
    </citation>
    <scope>NUCLEOTIDE SEQUENCE</scope>
    <source>
        <strain evidence="2">CCAP 11/173</strain>
    </source>
</reference>
<feature type="region of interest" description="Disordered" evidence="1">
    <location>
        <begin position="1"/>
        <end position="27"/>
    </location>
</feature>
<dbReference type="EMBL" id="JAEHOD010000070">
    <property type="protein sequence ID" value="KAG2431954.1"/>
    <property type="molecule type" value="Genomic_DNA"/>
</dbReference>
<feature type="compositionally biased region" description="Polar residues" evidence="1">
    <location>
        <begin position="761"/>
        <end position="771"/>
    </location>
</feature>